<comment type="caution">
    <text evidence="2">The sequence shown here is derived from an EMBL/GenBank/DDBJ whole genome shotgun (WGS) entry which is preliminary data.</text>
</comment>
<reference evidence="2" key="1">
    <citation type="journal article" date="2015" name="Nature">
        <title>Complex archaea that bridge the gap between prokaryotes and eukaryotes.</title>
        <authorList>
            <person name="Spang A."/>
            <person name="Saw J.H."/>
            <person name="Jorgensen S.L."/>
            <person name="Zaremba-Niedzwiedzka K."/>
            <person name="Martijn J."/>
            <person name="Lind A.E."/>
            <person name="van Eijk R."/>
            <person name="Schleper C."/>
            <person name="Guy L."/>
            <person name="Ettema T.J."/>
        </authorList>
    </citation>
    <scope>NUCLEOTIDE SEQUENCE</scope>
</reference>
<feature type="region of interest" description="Disordered" evidence="1">
    <location>
        <begin position="30"/>
        <end position="52"/>
    </location>
</feature>
<gene>
    <name evidence="2" type="ORF">LCGC14_1246880</name>
</gene>
<name>A0A0F9P864_9ZZZZ</name>
<evidence type="ECO:0000313" key="2">
    <source>
        <dbReference type="EMBL" id="KKM89627.1"/>
    </source>
</evidence>
<proteinExistence type="predicted"/>
<evidence type="ECO:0000256" key="1">
    <source>
        <dbReference type="SAM" id="MobiDB-lite"/>
    </source>
</evidence>
<protein>
    <submittedName>
        <fullName evidence="2">Uncharacterized protein</fullName>
    </submittedName>
</protein>
<sequence length="180" mass="19311">TPCRVTARARPALVCGQIRYMLPDGSALSLGRSVRNPDQDAHSRRPGHASRRKTQLTLFVDGLPSVGRPAAARAGTLPTRLQRSVRSGTGCPARSGSPMFLRHRLSPRPLASVCLGRRPCFGRGRRLRHIRSHIFGTGVPPSSARSAPPSGVGKKSWSLAPAGGDFRGPCGTARIHYLPR</sequence>
<organism evidence="2">
    <name type="scientific">marine sediment metagenome</name>
    <dbReference type="NCBI Taxonomy" id="412755"/>
    <lineage>
        <taxon>unclassified sequences</taxon>
        <taxon>metagenomes</taxon>
        <taxon>ecological metagenomes</taxon>
    </lineage>
</organism>
<dbReference type="AlphaFoldDB" id="A0A0F9P864"/>
<feature type="non-terminal residue" evidence="2">
    <location>
        <position position="1"/>
    </location>
</feature>
<dbReference type="EMBL" id="LAZR01006791">
    <property type="protein sequence ID" value="KKM89627.1"/>
    <property type="molecule type" value="Genomic_DNA"/>
</dbReference>
<accession>A0A0F9P864</accession>